<dbReference type="SUPFAM" id="SSF48425">
    <property type="entry name" value="Sec7 domain"/>
    <property type="match status" value="1"/>
</dbReference>
<evidence type="ECO:0000256" key="5">
    <source>
        <dbReference type="SAM" id="MobiDB-lite"/>
    </source>
</evidence>
<feature type="compositionally biased region" description="Low complexity" evidence="5">
    <location>
        <begin position="1084"/>
        <end position="1099"/>
    </location>
</feature>
<dbReference type="Gene3D" id="1.10.1000.11">
    <property type="entry name" value="Arf Nucleotide-binding Site Opener,domain 2"/>
    <property type="match status" value="1"/>
</dbReference>
<dbReference type="PANTHER" id="PTHR10663">
    <property type="entry name" value="GUANYL-NUCLEOTIDE EXCHANGE FACTOR"/>
    <property type="match status" value="1"/>
</dbReference>
<feature type="domain" description="SEC7" evidence="6">
    <location>
        <begin position="703"/>
        <end position="895"/>
    </location>
</feature>
<keyword evidence="4" id="KW-0333">Golgi apparatus</keyword>
<dbReference type="GO" id="GO:0010256">
    <property type="term" value="P:endomembrane system organization"/>
    <property type="evidence" value="ECO:0007669"/>
    <property type="project" value="UniProtKB-ARBA"/>
</dbReference>
<feature type="region of interest" description="Disordered" evidence="5">
    <location>
        <begin position="216"/>
        <end position="249"/>
    </location>
</feature>
<evidence type="ECO:0000256" key="1">
    <source>
        <dbReference type="ARBA" id="ARBA00004222"/>
    </source>
</evidence>
<dbReference type="Gene3D" id="1.10.220.20">
    <property type="match status" value="1"/>
</dbReference>
<dbReference type="SMART" id="SM00222">
    <property type="entry name" value="Sec7"/>
    <property type="match status" value="1"/>
</dbReference>
<dbReference type="EnsemblMetazoa" id="ACOM034245-RA">
    <property type="protein sequence ID" value="ACOM034245-PA.1"/>
    <property type="gene ID" value="ACOM034245"/>
</dbReference>
<dbReference type="InterPro" id="IPR035999">
    <property type="entry name" value="Sec7_dom_sf"/>
</dbReference>
<dbReference type="GO" id="GO:0005085">
    <property type="term" value="F:guanyl-nucleotide exchange factor activity"/>
    <property type="evidence" value="ECO:0007669"/>
    <property type="project" value="InterPro"/>
</dbReference>
<comment type="subcellular location">
    <subcellularLocation>
        <location evidence="2">Endoplasmic reticulum-Golgi intermediate compartment</location>
    </subcellularLocation>
    <subcellularLocation>
        <location evidence="1">Golgi apparatus</location>
        <location evidence="1">cis-Golgi network</location>
    </subcellularLocation>
</comment>
<evidence type="ECO:0000256" key="4">
    <source>
        <dbReference type="ARBA" id="ARBA00023034"/>
    </source>
</evidence>
<dbReference type="Proteomes" id="UP000075882">
    <property type="component" value="Unassembled WGS sequence"/>
</dbReference>
<dbReference type="PANTHER" id="PTHR10663:SF388">
    <property type="entry name" value="GOLGI-SPECIFIC BREFELDIN A-RESISTANCE GUANINE NUCLEOTIDE EXCHANGE FACTOR 1"/>
    <property type="match status" value="1"/>
</dbReference>
<protein>
    <recommendedName>
        <fullName evidence="6">SEC7 domain-containing protein</fullName>
    </recommendedName>
</protein>
<feature type="region of interest" description="Disordered" evidence="5">
    <location>
        <begin position="310"/>
        <end position="333"/>
    </location>
</feature>
<keyword evidence="3" id="KW-0813">Transport</keyword>
<reference evidence="7" key="1">
    <citation type="submission" date="2022-08" db="UniProtKB">
        <authorList>
            <consortium name="EnsemblMetazoa"/>
        </authorList>
    </citation>
    <scope>IDENTIFICATION</scope>
</reference>
<evidence type="ECO:0000256" key="3">
    <source>
        <dbReference type="ARBA" id="ARBA00022448"/>
    </source>
</evidence>
<evidence type="ECO:0000256" key="2">
    <source>
        <dbReference type="ARBA" id="ARBA00004399"/>
    </source>
</evidence>
<dbReference type="InterPro" id="IPR056604">
    <property type="entry name" value="GBF1-like_TPR"/>
</dbReference>
<accession>A0A8W7PMB2</accession>
<sequence>MSPPGNGIFVVRGEMSTLTTAMRRGSRWSFNTYQDDDKDVLLKSFQELKEVLLQVEDLRLVEPNVFLSPFLDVIRSEETTGPVTSLALSAVNKFLSYGLIDPTHSTLAATVENIADAVTHARFVGTDQTSDGVVLMKIIQVLRTLVLSPEGSALSDESMCDIILSCFRLCFEPRLNELVRRTAENALKDIVLLLFMRLPQFVEGGSYNTLKTLKMRSSSMDQSGKRRKYSKTSMKEEQKPAPTAVPSTNAAAPVVPKIVTEDPTNVAGSGEEPVTPVMLTAPNRLKPMPLSTTPATPAGVIVDLQGTISQTPKAPLPSESAERQSVASAEDGISNAETELETVTAQGTEEGTTATDPSFVNSVGVRFTSQQTEEDVPQVANGAATVTHLPYGLPCIRELFRFLISLCNPMDKQNGDVMIHMGLTLLTVTFEVGADSIGRYDSLIAIVKDDLCRNLFALLATERISIFAAGLQLSFLLFESLRSQLKFQLEHYLTRVADMIMNDSPRILYEARELAMDNLLQLWRIPGFAAELYINYDCDLYCSNLFEDLTKLLSKNTLSATQAIYSIHTLSMDALLTIVESIERNCAQAKNGQKPKYMRHSRNNSYATAKIVLDAGAPQAAREAGGQVALELEEGDPEEGAGNTEPAVLVENISKFLHSSQRDRISRVVAGIGTDASGGEDPSTVAEGASLSEAVSQKLTHEELAAIKRKKRLLTQGTDLFNQRPEKGIQFLQENGLLNPVLDPQEVAQFLRENSGLDKKMIGEYISKKKNVESRILEVYVKSFDFAGLTIDQALRLYLETFRLPGEAPLISLVMEHFADHWHECNNEPFANTDAAFRLAYAVIMLNMDQHNHNAKRLNVPMTVEDFLRNLRGLNGNSDFDQEMLTKIYHAIRNEEIVMPAEQTGQVRTSAITCLQRALLVQDLQTLTGLEWAGCFKQVLFPLLQELLQEKATSPVEVSLLEESRIRTATIMSKVFLHHLTPLIALPNFQELWLEILDYFERFMTAGSDMLYEAVLESLKNMLLVMHSVCVFHNTDGVTHSMLWDVTWQRISGFLPNLKDELFKHEAVRSSVSISGGTGGNAGTGAASTTVPSSHTTAPTAPPSLAGEQQHILEGGQINNSSAVGESINPRVVLHPIPVSTAAPGSVLSASPPNSYIQQLQQPQPMPVLPVSHSVPAVEVHRTPVHRAAPSNNLLMSSTTTSDFNALPMVLPRVSTLPSPTGAAESSITGLVEPANLLLSSPARDAVTQTQPAVSAPPSVAPAASNIIELPGIVGTSCPPPAPPQQLPTERREEQGQSETGSERAPLVTDVETGNVPMSHLLAGSQYPSLQHVPIGIAQSFAPIFVQPNPAPAEASDIYSDYINDPYNLTLQIDNGAPGSAPSSSVTAPEPAPPQSATAQPDTLSRTLEDAKTAGPMLTGSTTVTATPSAQLANVFQSAQYFSFPASGHIPPGSEMLFGEP</sequence>
<feature type="region of interest" description="Disordered" evidence="5">
    <location>
        <begin position="1371"/>
        <end position="1403"/>
    </location>
</feature>
<dbReference type="InterPro" id="IPR000904">
    <property type="entry name" value="Sec7_dom"/>
</dbReference>
<organism evidence="7">
    <name type="scientific">Anopheles coluzzii</name>
    <name type="common">African malaria mosquito</name>
    <dbReference type="NCBI Taxonomy" id="1518534"/>
    <lineage>
        <taxon>Eukaryota</taxon>
        <taxon>Metazoa</taxon>
        <taxon>Ecdysozoa</taxon>
        <taxon>Arthropoda</taxon>
        <taxon>Hexapoda</taxon>
        <taxon>Insecta</taxon>
        <taxon>Pterygota</taxon>
        <taxon>Neoptera</taxon>
        <taxon>Endopterygota</taxon>
        <taxon>Diptera</taxon>
        <taxon>Nematocera</taxon>
        <taxon>Culicoidea</taxon>
        <taxon>Culicidae</taxon>
        <taxon>Anophelinae</taxon>
        <taxon>Anopheles</taxon>
    </lineage>
</organism>
<dbReference type="Pfam" id="PF12783">
    <property type="entry name" value="Sec7-like_HUS"/>
    <property type="match status" value="1"/>
</dbReference>
<dbReference type="Pfam" id="PF01369">
    <property type="entry name" value="Sec7"/>
    <property type="match status" value="1"/>
</dbReference>
<evidence type="ECO:0000259" key="6">
    <source>
        <dbReference type="PROSITE" id="PS50190"/>
    </source>
</evidence>
<feature type="region of interest" description="Disordered" evidence="5">
    <location>
        <begin position="1073"/>
        <end position="1105"/>
    </location>
</feature>
<dbReference type="PROSITE" id="PS50190">
    <property type="entry name" value="SEC7"/>
    <property type="match status" value="1"/>
</dbReference>
<dbReference type="VEuPathDB" id="VectorBase:ACON2_035089"/>
<proteinExistence type="predicted"/>
<evidence type="ECO:0000313" key="7">
    <source>
        <dbReference type="EnsemblMetazoa" id="ACOM034245-PA.1"/>
    </source>
</evidence>
<dbReference type="GO" id="GO:0016197">
    <property type="term" value="P:endosomal transport"/>
    <property type="evidence" value="ECO:0007669"/>
    <property type="project" value="UniProtKB-ARBA"/>
</dbReference>
<dbReference type="InterPro" id="IPR023394">
    <property type="entry name" value="Sec7_C_sf"/>
</dbReference>
<dbReference type="GO" id="GO:0005793">
    <property type="term" value="C:endoplasmic reticulum-Golgi intermediate compartment"/>
    <property type="evidence" value="ECO:0007669"/>
    <property type="project" value="UniProtKB-SubCell"/>
</dbReference>
<dbReference type="InterPro" id="IPR032691">
    <property type="entry name" value="Mon2/Sec7/BIG1-like_HUS"/>
</dbReference>
<dbReference type="Pfam" id="PF23325">
    <property type="entry name" value="TPR_28"/>
    <property type="match status" value="1"/>
</dbReference>
<dbReference type="CDD" id="cd00171">
    <property type="entry name" value="Sec7"/>
    <property type="match status" value="1"/>
</dbReference>
<feature type="region of interest" description="Disordered" evidence="5">
    <location>
        <begin position="1271"/>
        <end position="1308"/>
    </location>
</feature>
<name>A0A8W7PMB2_ANOCL</name>
<dbReference type="GO" id="GO:0032012">
    <property type="term" value="P:regulation of ARF protein signal transduction"/>
    <property type="evidence" value="ECO:0007669"/>
    <property type="project" value="InterPro"/>
</dbReference>
<dbReference type="GO" id="GO:0005794">
    <property type="term" value="C:Golgi apparatus"/>
    <property type="evidence" value="ECO:0007669"/>
    <property type="project" value="UniProtKB-SubCell"/>
</dbReference>
<dbReference type="FunFam" id="1.10.1000.11:FF:000007">
    <property type="entry name" value="Golgi-specific brefeldin A-resistance guanine nucleotide exchange factor 1"/>
    <property type="match status" value="1"/>
</dbReference>